<name>A0A1I2K1W1_9FLAO</name>
<feature type="domain" description="Glycosyltransferase subfamily 4-like N-terminal" evidence="3">
    <location>
        <begin position="18"/>
        <end position="175"/>
    </location>
</feature>
<dbReference type="PANTHER" id="PTHR46401:SF2">
    <property type="entry name" value="GLYCOSYLTRANSFERASE WBBK-RELATED"/>
    <property type="match status" value="1"/>
</dbReference>
<evidence type="ECO:0000259" key="2">
    <source>
        <dbReference type="Pfam" id="PF00534"/>
    </source>
</evidence>
<sequence>MENESIKVLHVINSLATGGAEKLILDSLPIYKEKGLQVDLFLLNGRETPFLNKLKEENIKVIRSKYKSFYNPLHILELTSLIHRYDLIHVHLFPALYWVGLSKLLVQAKVKLIYTEHNTSNRRRGNLILNMTDKLIYKIYHKLITISPEVDKNLRDYLNFSNLKFQLIPNGVNLEEIRRAEPVAKTLFLNKDDICILQVSSFRPQKDQETLIKSLLYLPENFKILLVGDGPLRGKVEENVKKRKLEKRVIFLGIRSDIPQLLKMADIVVLSSYYEGLSLSSIEGMASGKPFLASDVPGLHNIVKDAGILFPLGDSKTLSSEVLKLVQDKFYYQTISERVVERAGNYDVKVMVDKYFQVYEELVDVN</sequence>
<evidence type="ECO:0000256" key="1">
    <source>
        <dbReference type="ARBA" id="ARBA00022679"/>
    </source>
</evidence>
<dbReference type="Pfam" id="PF00534">
    <property type="entry name" value="Glycos_transf_1"/>
    <property type="match status" value="1"/>
</dbReference>
<feature type="domain" description="Glycosyl transferase family 1" evidence="2">
    <location>
        <begin position="187"/>
        <end position="337"/>
    </location>
</feature>
<dbReference type="EMBL" id="FOOH01000001">
    <property type="protein sequence ID" value="SFF60298.1"/>
    <property type="molecule type" value="Genomic_DNA"/>
</dbReference>
<dbReference type="InterPro" id="IPR001296">
    <property type="entry name" value="Glyco_trans_1"/>
</dbReference>
<dbReference type="Proteomes" id="UP000199116">
    <property type="component" value="Unassembled WGS sequence"/>
</dbReference>
<evidence type="ECO:0000313" key="4">
    <source>
        <dbReference type="EMBL" id="SFF60298.1"/>
    </source>
</evidence>
<dbReference type="SUPFAM" id="SSF53756">
    <property type="entry name" value="UDP-Glycosyltransferase/glycogen phosphorylase"/>
    <property type="match status" value="1"/>
</dbReference>
<dbReference type="AlphaFoldDB" id="A0A1I2K1W1"/>
<reference evidence="5" key="1">
    <citation type="submission" date="2016-10" db="EMBL/GenBank/DDBJ databases">
        <authorList>
            <person name="Varghese N."/>
            <person name="Submissions S."/>
        </authorList>
    </citation>
    <scope>NUCLEOTIDE SEQUENCE [LARGE SCALE GENOMIC DNA]</scope>
    <source>
        <strain evidence="5">DSM 23515</strain>
    </source>
</reference>
<dbReference type="GO" id="GO:0016757">
    <property type="term" value="F:glycosyltransferase activity"/>
    <property type="evidence" value="ECO:0007669"/>
    <property type="project" value="InterPro"/>
</dbReference>
<evidence type="ECO:0000259" key="3">
    <source>
        <dbReference type="Pfam" id="PF13439"/>
    </source>
</evidence>
<proteinExistence type="predicted"/>
<dbReference type="GO" id="GO:0009103">
    <property type="term" value="P:lipopolysaccharide biosynthetic process"/>
    <property type="evidence" value="ECO:0007669"/>
    <property type="project" value="TreeGrafter"/>
</dbReference>
<gene>
    <name evidence="4" type="ORF">SAMN04488033_101334</name>
</gene>
<keyword evidence="1 4" id="KW-0808">Transferase</keyword>
<dbReference type="Pfam" id="PF13439">
    <property type="entry name" value="Glyco_transf_4"/>
    <property type="match status" value="1"/>
</dbReference>
<dbReference type="Gene3D" id="3.40.50.2000">
    <property type="entry name" value="Glycogen Phosphorylase B"/>
    <property type="match status" value="2"/>
</dbReference>
<accession>A0A1I2K1W1</accession>
<protein>
    <submittedName>
        <fullName evidence="4">Glycosyltransferase involved in cell wall bisynthesis</fullName>
    </submittedName>
</protein>
<dbReference type="RefSeq" id="WP_093302343.1">
    <property type="nucleotide sequence ID" value="NZ_FOOH01000001.1"/>
</dbReference>
<dbReference type="PANTHER" id="PTHR46401">
    <property type="entry name" value="GLYCOSYLTRANSFERASE WBBK-RELATED"/>
    <property type="match status" value="1"/>
</dbReference>
<organism evidence="4 5">
    <name type="scientific">Salegentibacter agarivorans</name>
    <dbReference type="NCBI Taxonomy" id="345907"/>
    <lineage>
        <taxon>Bacteria</taxon>
        <taxon>Pseudomonadati</taxon>
        <taxon>Bacteroidota</taxon>
        <taxon>Flavobacteriia</taxon>
        <taxon>Flavobacteriales</taxon>
        <taxon>Flavobacteriaceae</taxon>
        <taxon>Salegentibacter</taxon>
    </lineage>
</organism>
<dbReference type="InterPro" id="IPR028098">
    <property type="entry name" value="Glyco_trans_4-like_N"/>
</dbReference>
<keyword evidence="5" id="KW-1185">Reference proteome</keyword>
<evidence type="ECO:0000313" key="5">
    <source>
        <dbReference type="Proteomes" id="UP000199116"/>
    </source>
</evidence>